<dbReference type="GO" id="GO:0042742">
    <property type="term" value="P:defense response to bacterium"/>
    <property type="evidence" value="ECO:0007669"/>
    <property type="project" value="UniProtKB-KW"/>
</dbReference>
<evidence type="ECO:0000313" key="10">
    <source>
        <dbReference type="Proteomes" id="UP001153954"/>
    </source>
</evidence>
<reference evidence="9" key="1">
    <citation type="submission" date="2022-03" db="EMBL/GenBank/DDBJ databases">
        <authorList>
            <person name="Tunstrom K."/>
        </authorList>
    </citation>
    <scope>NUCLEOTIDE SEQUENCE</scope>
</reference>
<comment type="similarity">
    <text evidence="2">Belongs to the attacin/sarcotoxin-2 family.</text>
</comment>
<comment type="caution">
    <text evidence="9">The sequence shown here is derived from an EMBL/GenBank/DDBJ whole genome shotgun (WGS) entry which is preliminary data.</text>
</comment>
<name>A0AAU9UGU1_EUPED</name>
<sequence>MPLTGGMNENLDGTKDFNINAMKEFDNHTVHASAYVVGQRDKPDPRYLNAPPYNVAGGSVAVEKAGHSVSLHGQHIPNYGNRVTASANVNVLKTDAHKVDVNAFTTQTIPKAGPNFSTHGAGLDYNFKEKLGANASVAHTPMYNQTNYSVGSNVNLYKNPTTSVDFKAGVNRTDTAFGRGNWEKQGFIQFSKKF</sequence>
<dbReference type="Proteomes" id="UP001153954">
    <property type="component" value="Unassembled WGS sequence"/>
</dbReference>
<dbReference type="GO" id="GO:0005576">
    <property type="term" value="C:extracellular region"/>
    <property type="evidence" value="ECO:0007669"/>
    <property type="project" value="UniProtKB-SubCell"/>
</dbReference>
<gene>
    <name evidence="9" type="ORF">EEDITHA_LOCUS13461</name>
</gene>
<accession>A0AAU9UGU1</accession>
<keyword evidence="5" id="KW-0399">Innate immunity</keyword>
<dbReference type="GO" id="GO:0045087">
    <property type="term" value="P:innate immune response"/>
    <property type="evidence" value="ECO:0007669"/>
    <property type="project" value="UniProtKB-KW"/>
</dbReference>
<feature type="domain" description="Attacin C-terminal" evidence="8">
    <location>
        <begin position="77"/>
        <end position="194"/>
    </location>
</feature>
<evidence type="ECO:0000256" key="7">
    <source>
        <dbReference type="ARBA" id="ARBA00023022"/>
    </source>
</evidence>
<keyword evidence="7" id="KW-0044">Antibiotic</keyword>
<evidence type="ECO:0000256" key="5">
    <source>
        <dbReference type="ARBA" id="ARBA00022588"/>
    </source>
</evidence>
<keyword evidence="4" id="KW-0929">Antimicrobial</keyword>
<keyword evidence="3" id="KW-0964">Secreted</keyword>
<evidence type="ECO:0000256" key="6">
    <source>
        <dbReference type="ARBA" id="ARBA00022859"/>
    </source>
</evidence>
<evidence type="ECO:0000256" key="4">
    <source>
        <dbReference type="ARBA" id="ARBA00022529"/>
    </source>
</evidence>
<organism evidence="9 10">
    <name type="scientific">Euphydryas editha</name>
    <name type="common">Edith's checkerspot</name>
    <dbReference type="NCBI Taxonomy" id="104508"/>
    <lineage>
        <taxon>Eukaryota</taxon>
        <taxon>Metazoa</taxon>
        <taxon>Ecdysozoa</taxon>
        <taxon>Arthropoda</taxon>
        <taxon>Hexapoda</taxon>
        <taxon>Insecta</taxon>
        <taxon>Pterygota</taxon>
        <taxon>Neoptera</taxon>
        <taxon>Endopterygota</taxon>
        <taxon>Lepidoptera</taxon>
        <taxon>Glossata</taxon>
        <taxon>Ditrysia</taxon>
        <taxon>Papilionoidea</taxon>
        <taxon>Nymphalidae</taxon>
        <taxon>Nymphalinae</taxon>
        <taxon>Euphydryas</taxon>
    </lineage>
</organism>
<comment type="subcellular location">
    <subcellularLocation>
        <location evidence="1">Secreted</location>
    </subcellularLocation>
</comment>
<dbReference type="EMBL" id="CAKOGL010000019">
    <property type="protein sequence ID" value="CAH2098338.1"/>
    <property type="molecule type" value="Genomic_DNA"/>
</dbReference>
<dbReference type="AlphaFoldDB" id="A0AAU9UGU1"/>
<keyword evidence="10" id="KW-1185">Reference proteome</keyword>
<dbReference type="Pfam" id="PF03769">
    <property type="entry name" value="Attacin_C"/>
    <property type="match status" value="1"/>
</dbReference>
<dbReference type="InterPro" id="IPR005521">
    <property type="entry name" value="Attacin_C"/>
</dbReference>
<evidence type="ECO:0000256" key="2">
    <source>
        <dbReference type="ARBA" id="ARBA00007550"/>
    </source>
</evidence>
<evidence type="ECO:0000259" key="8">
    <source>
        <dbReference type="Pfam" id="PF03769"/>
    </source>
</evidence>
<protein>
    <recommendedName>
        <fullName evidence="8">Attacin C-terminal domain-containing protein</fullName>
    </recommendedName>
</protein>
<evidence type="ECO:0000313" key="9">
    <source>
        <dbReference type="EMBL" id="CAH2098338.1"/>
    </source>
</evidence>
<evidence type="ECO:0000256" key="1">
    <source>
        <dbReference type="ARBA" id="ARBA00004613"/>
    </source>
</evidence>
<evidence type="ECO:0000256" key="3">
    <source>
        <dbReference type="ARBA" id="ARBA00022525"/>
    </source>
</evidence>
<keyword evidence="6" id="KW-0391">Immunity</keyword>
<proteinExistence type="inferred from homology"/>